<dbReference type="AlphaFoldDB" id="C4J2I1"/>
<organism evidence="1">
    <name type="scientific">Zea mays</name>
    <name type="common">Maize</name>
    <dbReference type="NCBI Taxonomy" id="4577"/>
    <lineage>
        <taxon>Eukaryota</taxon>
        <taxon>Viridiplantae</taxon>
        <taxon>Streptophyta</taxon>
        <taxon>Embryophyta</taxon>
        <taxon>Tracheophyta</taxon>
        <taxon>Spermatophyta</taxon>
        <taxon>Magnoliopsida</taxon>
        <taxon>Liliopsida</taxon>
        <taxon>Poales</taxon>
        <taxon>Poaceae</taxon>
        <taxon>PACMAD clade</taxon>
        <taxon>Panicoideae</taxon>
        <taxon>Andropogonodae</taxon>
        <taxon>Andropogoneae</taxon>
        <taxon>Tripsacinae</taxon>
        <taxon>Zea</taxon>
    </lineage>
</organism>
<dbReference type="KEGG" id="zma:103653486"/>
<reference evidence="1" key="1">
    <citation type="journal article" date="2009" name="PLoS Genet.">
        <title>Sequencing, mapping, and analysis of 27,455 maize full-length cDNAs.</title>
        <authorList>
            <person name="Soderlund C."/>
            <person name="Descour A."/>
            <person name="Kudrna D."/>
            <person name="Bomhoff M."/>
            <person name="Boyd L."/>
            <person name="Currie J."/>
            <person name="Angelova A."/>
            <person name="Collura K."/>
            <person name="Wissotski M."/>
            <person name="Ashley E."/>
            <person name="Morrow D."/>
            <person name="Fernandes J."/>
            <person name="Walbot V."/>
            <person name="Yu Y."/>
        </authorList>
    </citation>
    <scope>NUCLEOTIDE SEQUENCE</scope>
    <source>
        <strain evidence="1">B73</strain>
    </source>
</reference>
<name>C4J2I1_MAIZE</name>
<protein>
    <submittedName>
        <fullName evidence="1">Uncharacterized protein</fullName>
    </submittedName>
</protein>
<dbReference type="RefSeq" id="XP_008678598.1">
    <property type="nucleotide sequence ID" value="XM_008680376.3"/>
</dbReference>
<dbReference type="GeneID" id="103653486"/>
<accession>C4J2I1</accession>
<dbReference type="OrthoDB" id="693964at2759"/>
<evidence type="ECO:0000313" key="1">
    <source>
        <dbReference type="EMBL" id="ACR35381.1"/>
    </source>
</evidence>
<reference evidence="1" key="2">
    <citation type="submission" date="2012-06" db="EMBL/GenBank/DDBJ databases">
        <authorList>
            <person name="Yu Y."/>
            <person name="Currie J."/>
            <person name="Lomeli R."/>
            <person name="Angelova A."/>
            <person name="Collura K."/>
            <person name="Wissotski M."/>
            <person name="Campos D."/>
            <person name="Kudrna D."/>
            <person name="Golser W."/>
            <person name="Ashely E."/>
            <person name="Descour A."/>
            <person name="Fernandes J."/>
            <person name="Soderlund C."/>
            <person name="Walbot V."/>
        </authorList>
    </citation>
    <scope>NUCLEOTIDE SEQUENCE</scope>
    <source>
        <strain evidence="1">B73</strain>
    </source>
</reference>
<dbReference type="EMBL" id="BT085028">
    <property type="protein sequence ID" value="ACR35381.1"/>
    <property type="molecule type" value="mRNA"/>
</dbReference>
<sequence length="74" mass="8517">MWLKSDIPYISSSISSIEDLCNMKLCLNSERLKKGPLTLMNDKIILDVVERGTWALHMLKYVPSLLFQNTSLLF</sequence>
<proteinExistence type="evidence at transcript level"/>